<dbReference type="RefSeq" id="WP_244054883.1">
    <property type="nucleotide sequence ID" value="NZ_BQXH01000005.1"/>
</dbReference>
<dbReference type="EMBL" id="BQXH01000005">
    <property type="protein sequence ID" value="GKS81121.1"/>
    <property type="molecule type" value="Genomic_DNA"/>
</dbReference>
<reference evidence="1" key="1">
    <citation type="journal article" date="2022" name="Int. J. Syst. Evol. Microbiol.">
        <title>A novel species of lactic acid bacteria, Ligilactobacillus pabuli sp. nov., isolated from alfalfa silage.</title>
        <authorList>
            <person name="Tohno M."/>
            <person name="Tanizawa Y."/>
            <person name="Sawada H."/>
            <person name="Sakamoto M."/>
            <person name="Ohkuma M."/>
            <person name="Kobayashi H."/>
        </authorList>
    </citation>
    <scope>NUCLEOTIDE SEQUENCE</scope>
    <source>
        <strain evidence="1">AF129</strain>
    </source>
</reference>
<keyword evidence="2" id="KW-1185">Reference proteome</keyword>
<gene>
    <name evidence="1" type="ORF">LPAF129_08060</name>
</gene>
<name>A0ABQ5JGZ3_9LACO</name>
<dbReference type="Proteomes" id="UP001055149">
    <property type="component" value="Unassembled WGS sequence"/>
</dbReference>
<organism evidence="1 2">
    <name type="scientific">Ligilactobacillus pabuli</name>
    <dbReference type="NCBI Taxonomy" id="2886039"/>
    <lineage>
        <taxon>Bacteria</taxon>
        <taxon>Bacillati</taxon>
        <taxon>Bacillota</taxon>
        <taxon>Bacilli</taxon>
        <taxon>Lactobacillales</taxon>
        <taxon>Lactobacillaceae</taxon>
        <taxon>Ligilactobacillus</taxon>
    </lineage>
</organism>
<protein>
    <recommendedName>
        <fullName evidence="3">Orphan protein</fullName>
    </recommendedName>
</protein>
<evidence type="ECO:0000313" key="1">
    <source>
        <dbReference type="EMBL" id="GKS81121.1"/>
    </source>
</evidence>
<accession>A0ABQ5JGZ3</accession>
<evidence type="ECO:0000313" key="2">
    <source>
        <dbReference type="Proteomes" id="UP001055149"/>
    </source>
</evidence>
<proteinExistence type="predicted"/>
<evidence type="ECO:0008006" key="3">
    <source>
        <dbReference type="Google" id="ProtNLM"/>
    </source>
</evidence>
<sequence>MKLDLNVTLSDTETKIVLPAEQLQLTLTDSATASQTKEAAVCLLFDQHQLTGITTTPLLKRISAPEAAMVQSTSAQLDQQDLALALTELTNPSVAKQPTSDKAAQASAKTVLVVLSRFGYRWQTNKPRKKAGKPQHKWSKELATVPFYLDYGGATATVFWQKRNQMLIQAGAQLQSEVPLNKDGSVGFSARFAQKLRSEHQAAIAGTQTKTDVILKSPNEVGLFLYFGGTNCWLQLKDETGRTLADWSQTN</sequence>
<comment type="caution">
    <text evidence="1">The sequence shown here is derived from an EMBL/GenBank/DDBJ whole genome shotgun (WGS) entry which is preliminary data.</text>
</comment>